<feature type="transmembrane region" description="Helical" evidence="11">
    <location>
        <begin position="230"/>
        <end position="253"/>
    </location>
</feature>
<organism evidence="13 14">
    <name type="scientific">Adineta steineri</name>
    <dbReference type="NCBI Taxonomy" id="433720"/>
    <lineage>
        <taxon>Eukaryota</taxon>
        <taxon>Metazoa</taxon>
        <taxon>Spiralia</taxon>
        <taxon>Gnathifera</taxon>
        <taxon>Rotifera</taxon>
        <taxon>Eurotatoria</taxon>
        <taxon>Bdelloidea</taxon>
        <taxon>Adinetida</taxon>
        <taxon>Adinetidae</taxon>
        <taxon>Adineta</taxon>
    </lineage>
</organism>
<dbReference type="PANTHER" id="PTHR22936:SF69">
    <property type="entry name" value="RHOMBOID-LIKE PROTEIN"/>
    <property type="match status" value="1"/>
</dbReference>
<dbReference type="Pfam" id="PF01694">
    <property type="entry name" value="Rhomboid"/>
    <property type="match status" value="1"/>
</dbReference>
<dbReference type="AlphaFoldDB" id="A0A814AQE0"/>
<comment type="caution">
    <text evidence="13">The sequence shown here is derived from an EMBL/GenBank/DDBJ whole genome shotgun (WGS) entry which is preliminary data.</text>
</comment>
<comment type="subcellular location">
    <subcellularLocation>
        <location evidence="2 11">Membrane</location>
        <topology evidence="2 11">Multi-pass membrane protein</topology>
    </subcellularLocation>
</comment>
<dbReference type="InterPro" id="IPR002610">
    <property type="entry name" value="Peptidase_S54_rhomboid-like"/>
</dbReference>
<evidence type="ECO:0000256" key="9">
    <source>
        <dbReference type="ARBA" id="ARBA00022989"/>
    </source>
</evidence>
<feature type="transmembrane region" description="Helical" evidence="11">
    <location>
        <begin position="199"/>
        <end position="218"/>
    </location>
</feature>
<keyword evidence="9 11" id="KW-1133">Transmembrane helix</keyword>
<feature type="transmembrane region" description="Helical" evidence="11">
    <location>
        <begin position="175"/>
        <end position="193"/>
    </location>
</feature>
<evidence type="ECO:0000256" key="7">
    <source>
        <dbReference type="ARBA" id="ARBA00022801"/>
    </source>
</evidence>
<name>A0A814AQE0_9BILA</name>
<dbReference type="EC" id="3.4.21.105" evidence="4"/>
<comment type="similarity">
    <text evidence="3 11">Belongs to the peptidase S54 family.</text>
</comment>
<dbReference type="Gene3D" id="1.20.1540.10">
    <property type="entry name" value="Rhomboid-like"/>
    <property type="match status" value="1"/>
</dbReference>
<keyword evidence="7 11" id="KW-0378">Hydrolase</keyword>
<evidence type="ECO:0000256" key="6">
    <source>
        <dbReference type="ARBA" id="ARBA00022692"/>
    </source>
</evidence>
<accession>A0A814AQE0</accession>
<evidence type="ECO:0000259" key="12">
    <source>
        <dbReference type="Pfam" id="PF01694"/>
    </source>
</evidence>
<evidence type="ECO:0000256" key="11">
    <source>
        <dbReference type="RuleBase" id="RU362115"/>
    </source>
</evidence>
<evidence type="ECO:0000256" key="3">
    <source>
        <dbReference type="ARBA" id="ARBA00009045"/>
    </source>
</evidence>
<keyword evidence="10 11" id="KW-0472">Membrane</keyword>
<dbReference type="SUPFAM" id="SSF144091">
    <property type="entry name" value="Rhomboid-like"/>
    <property type="match status" value="1"/>
</dbReference>
<keyword evidence="5 11" id="KW-0645">Protease</keyword>
<evidence type="ECO:0000256" key="1">
    <source>
        <dbReference type="ARBA" id="ARBA00000156"/>
    </source>
</evidence>
<feature type="transmembrane region" description="Helical" evidence="11">
    <location>
        <begin position="318"/>
        <end position="338"/>
    </location>
</feature>
<feature type="domain" description="Peptidase S54 rhomboid" evidence="12">
    <location>
        <begin position="134"/>
        <end position="278"/>
    </location>
</feature>
<dbReference type="Proteomes" id="UP000663891">
    <property type="component" value="Unassembled WGS sequence"/>
</dbReference>
<sequence length="451" mass="51228">MHTTDNVQLEMEEPLTIQVENPVSTKKNTVCLRIRRLFTLDVLPNEKHYYPWFIIIISILHISIHLTTYISNQWRDQDFKDSLNDLWMYYIPCMRPTPYDIRMRIVNCTSAIQNITCYYGDELRHKCFSFLYPHQLWRMVTVNLIHAHWLHLLINLSKQLLLGILLERKYGSFRIVIVYWLSNMGGILCLMLEDSRKSGIGASGAIYGLLLFFTVERLNAMKTNIDHRLLIVMQLILFVAFPIIIITSVTTILDINVAHSAHFGGGLVGFLFGIGCCKSTQFASEFSPQLTGIIDPNEFIQSIDSINEARKETLCGKIALCIFVLGFGIGFSLLLFGLRSMYDENPVVPIRLLSIGAVTIVVSISIGAYVFKARLKRLRNAVNAESLKYSAKLPIPTKWGLYSHTTETGRGKNRSTHVHYQIKIDIGDEVNSAIETDPLNPNGNLNEPSIV</sequence>
<comment type="catalytic activity">
    <reaction evidence="1 11">
        <text>Cleaves type-1 transmembrane domains using a catalytic dyad composed of serine and histidine that are contributed by different transmembrane domains.</text>
        <dbReference type="EC" id="3.4.21.105"/>
    </reaction>
</comment>
<evidence type="ECO:0000256" key="5">
    <source>
        <dbReference type="ARBA" id="ARBA00022670"/>
    </source>
</evidence>
<gene>
    <name evidence="13" type="ORF">VCS650_LOCUS10158</name>
</gene>
<dbReference type="EMBL" id="CAJNON010000072">
    <property type="protein sequence ID" value="CAF0916910.1"/>
    <property type="molecule type" value="Genomic_DNA"/>
</dbReference>
<dbReference type="PANTHER" id="PTHR22936">
    <property type="entry name" value="RHOMBOID-RELATED"/>
    <property type="match status" value="1"/>
</dbReference>
<dbReference type="InterPro" id="IPR035952">
    <property type="entry name" value="Rhomboid-like_sf"/>
</dbReference>
<evidence type="ECO:0000313" key="14">
    <source>
        <dbReference type="Proteomes" id="UP000663891"/>
    </source>
</evidence>
<dbReference type="GO" id="GO:0016020">
    <property type="term" value="C:membrane"/>
    <property type="evidence" value="ECO:0007669"/>
    <property type="project" value="UniProtKB-SubCell"/>
</dbReference>
<feature type="transmembrane region" description="Helical" evidence="11">
    <location>
        <begin position="49"/>
        <end position="70"/>
    </location>
</feature>
<evidence type="ECO:0000313" key="13">
    <source>
        <dbReference type="EMBL" id="CAF0916910.1"/>
    </source>
</evidence>
<keyword evidence="8 11" id="KW-0720">Serine protease</keyword>
<evidence type="ECO:0000256" key="10">
    <source>
        <dbReference type="ARBA" id="ARBA00023136"/>
    </source>
</evidence>
<keyword evidence="6 11" id="KW-0812">Transmembrane</keyword>
<evidence type="ECO:0000256" key="4">
    <source>
        <dbReference type="ARBA" id="ARBA00013039"/>
    </source>
</evidence>
<dbReference type="GO" id="GO:0006508">
    <property type="term" value="P:proteolysis"/>
    <property type="evidence" value="ECO:0007669"/>
    <property type="project" value="UniProtKB-KW"/>
</dbReference>
<proteinExistence type="inferred from homology"/>
<comment type="function">
    <text evidence="11">Serine protease involved in intramembrane proteolysis.</text>
</comment>
<evidence type="ECO:0000256" key="8">
    <source>
        <dbReference type="ARBA" id="ARBA00022825"/>
    </source>
</evidence>
<evidence type="ECO:0000256" key="2">
    <source>
        <dbReference type="ARBA" id="ARBA00004141"/>
    </source>
</evidence>
<feature type="transmembrane region" description="Helical" evidence="11">
    <location>
        <begin position="350"/>
        <end position="371"/>
    </location>
</feature>
<protein>
    <recommendedName>
        <fullName evidence="4">rhomboid protease</fullName>
        <ecNumber evidence="4">3.4.21.105</ecNumber>
    </recommendedName>
</protein>
<reference evidence="13" key="1">
    <citation type="submission" date="2021-02" db="EMBL/GenBank/DDBJ databases">
        <authorList>
            <person name="Nowell W R."/>
        </authorList>
    </citation>
    <scope>NUCLEOTIDE SEQUENCE</scope>
</reference>
<dbReference type="GO" id="GO:0004252">
    <property type="term" value="F:serine-type endopeptidase activity"/>
    <property type="evidence" value="ECO:0007669"/>
    <property type="project" value="InterPro"/>
</dbReference>
<dbReference type="OrthoDB" id="418595at2759"/>
<comment type="caution">
    <text evidence="11">Lacks conserved residue(s) required for the propagation of feature annotation.</text>
</comment>
<dbReference type="InterPro" id="IPR022764">
    <property type="entry name" value="Peptidase_S54_rhomboid_dom"/>
</dbReference>